<keyword evidence="1" id="KW-0812">Transmembrane</keyword>
<reference evidence="2 5" key="2">
    <citation type="submission" date="2019-10" db="EMBL/GenBank/DDBJ databases">
        <title>Prolixibacter strains distinguished by the presence of nitrate reductase genes were adept at nitrate-dependent anaerobic corrosion of metallic iron and carbon steel.</title>
        <authorList>
            <person name="Iino T."/>
            <person name="Shono N."/>
            <person name="Ito K."/>
            <person name="Nakamura R."/>
            <person name="Sueoka K."/>
            <person name="Harayama S."/>
            <person name="Ohkuma M."/>
        </authorList>
    </citation>
    <scope>NUCLEOTIDE SEQUENCE [LARGE SCALE GENOMIC DNA]</scope>
    <source>
        <strain evidence="2 5">MIC1-1</strain>
    </source>
</reference>
<evidence type="ECO:0000256" key="1">
    <source>
        <dbReference type="SAM" id="Phobius"/>
    </source>
</evidence>
<feature type="transmembrane region" description="Helical" evidence="1">
    <location>
        <begin position="12"/>
        <end position="32"/>
    </location>
</feature>
<evidence type="ECO:0008006" key="6">
    <source>
        <dbReference type="Google" id="ProtNLM"/>
    </source>
</evidence>
<protein>
    <recommendedName>
        <fullName evidence="6">PH (Pleckstrin Homology) domain-containing protein</fullName>
    </recommendedName>
</protein>
<comment type="caution">
    <text evidence="3">The sequence shown here is derived from an EMBL/GenBank/DDBJ whole genome shotgun (WGS) entry which is preliminary data.</text>
</comment>
<dbReference type="AlphaFoldDB" id="A0A2P8C7T1"/>
<reference evidence="3 4" key="1">
    <citation type="submission" date="2018-03" db="EMBL/GenBank/DDBJ databases">
        <title>Genomic Encyclopedia of Archaeal and Bacterial Type Strains, Phase II (KMG-II): from individual species to whole genera.</title>
        <authorList>
            <person name="Goeker M."/>
        </authorList>
    </citation>
    <scope>NUCLEOTIDE SEQUENCE [LARGE SCALE GENOMIC DNA]</scope>
    <source>
        <strain evidence="3 4">DSM 27267</strain>
    </source>
</reference>
<keyword evidence="1" id="KW-1133">Transmembrane helix</keyword>
<evidence type="ECO:0000313" key="2">
    <source>
        <dbReference type="EMBL" id="GET22146.1"/>
    </source>
</evidence>
<accession>A0A2P8C7T1</accession>
<proteinExistence type="predicted"/>
<organism evidence="3 4">
    <name type="scientific">Prolixibacter denitrificans</name>
    <dbReference type="NCBI Taxonomy" id="1541063"/>
    <lineage>
        <taxon>Bacteria</taxon>
        <taxon>Pseudomonadati</taxon>
        <taxon>Bacteroidota</taxon>
        <taxon>Bacteroidia</taxon>
        <taxon>Marinilabiliales</taxon>
        <taxon>Prolixibacteraceae</taxon>
        <taxon>Prolixibacter</taxon>
    </lineage>
</organism>
<dbReference type="OrthoDB" id="1119883at2"/>
<keyword evidence="5" id="KW-1185">Reference proteome</keyword>
<evidence type="ECO:0000313" key="3">
    <source>
        <dbReference type="EMBL" id="PSK81028.1"/>
    </source>
</evidence>
<dbReference type="EMBL" id="BLAU01000001">
    <property type="protein sequence ID" value="GET22146.1"/>
    <property type="molecule type" value="Genomic_DNA"/>
</dbReference>
<evidence type="ECO:0000313" key="4">
    <source>
        <dbReference type="Proteomes" id="UP000240621"/>
    </source>
</evidence>
<dbReference type="Proteomes" id="UP000240621">
    <property type="component" value="Unassembled WGS sequence"/>
</dbReference>
<name>A0A2P8C7T1_9BACT</name>
<keyword evidence="1" id="KW-0472">Membrane</keyword>
<evidence type="ECO:0000313" key="5">
    <source>
        <dbReference type="Proteomes" id="UP000396862"/>
    </source>
</evidence>
<gene>
    <name evidence="3" type="ORF">CLV93_1115</name>
    <name evidence="2" type="ORF">JCM18694_23920</name>
</gene>
<sequence>MKKTYRFKKAFGPVASTSGVIVFLAGIVASYFSLTGLALVFIGSFLGFTNTSTTIDYYNRRVKFSNNLFGLIRLGKWRDIYWDMQLHLVTSREVFTSYSRGNRSLDTEVKQTFVELYDAKGHSLLPLKSIGKNEDPEKELERLRLSLGLTTEPV</sequence>
<dbReference type="Proteomes" id="UP000396862">
    <property type="component" value="Unassembled WGS sequence"/>
</dbReference>
<dbReference type="EMBL" id="PYGC01000011">
    <property type="protein sequence ID" value="PSK81028.1"/>
    <property type="molecule type" value="Genomic_DNA"/>
</dbReference>
<dbReference type="RefSeq" id="WP_106543349.1">
    <property type="nucleotide sequence ID" value="NZ_BLAU01000001.1"/>
</dbReference>